<dbReference type="Proteomes" id="UP001430953">
    <property type="component" value="Unassembled WGS sequence"/>
</dbReference>
<feature type="region of interest" description="Disordered" evidence="1">
    <location>
        <begin position="14"/>
        <end position="70"/>
    </location>
</feature>
<protein>
    <submittedName>
        <fullName evidence="2">Uncharacterized protein</fullName>
    </submittedName>
</protein>
<feature type="compositionally biased region" description="Low complexity" evidence="1">
    <location>
        <begin position="25"/>
        <end position="39"/>
    </location>
</feature>
<evidence type="ECO:0000313" key="2">
    <source>
        <dbReference type="EMBL" id="KAL0128192.1"/>
    </source>
</evidence>
<dbReference type="EMBL" id="JADYXP020000003">
    <property type="protein sequence ID" value="KAL0128192.1"/>
    <property type="molecule type" value="Genomic_DNA"/>
</dbReference>
<sequence>MLARSYRLCARLRPAGDASPTFPFAPRRPSPAVDRAAPPAASPPRRKLFRGPSCPARLRSLSPPDVSPRRPYSAVLPVNAAGPSNSRCYIHAAHLRSRSRPTLPHFLFLRSLRLPRSPFRSLFVSTLSRRERAT</sequence>
<keyword evidence="3" id="KW-1185">Reference proteome</keyword>
<gene>
    <name evidence="2" type="ORF">PUN28_003446</name>
</gene>
<proteinExistence type="predicted"/>
<evidence type="ECO:0000256" key="1">
    <source>
        <dbReference type="SAM" id="MobiDB-lite"/>
    </source>
</evidence>
<dbReference type="AlphaFoldDB" id="A0AAW2GLU0"/>
<accession>A0AAW2GLU0</accession>
<organism evidence="2 3">
    <name type="scientific">Cardiocondyla obscurior</name>
    <dbReference type="NCBI Taxonomy" id="286306"/>
    <lineage>
        <taxon>Eukaryota</taxon>
        <taxon>Metazoa</taxon>
        <taxon>Ecdysozoa</taxon>
        <taxon>Arthropoda</taxon>
        <taxon>Hexapoda</taxon>
        <taxon>Insecta</taxon>
        <taxon>Pterygota</taxon>
        <taxon>Neoptera</taxon>
        <taxon>Endopterygota</taxon>
        <taxon>Hymenoptera</taxon>
        <taxon>Apocrita</taxon>
        <taxon>Aculeata</taxon>
        <taxon>Formicoidea</taxon>
        <taxon>Formicidae</taxon>
        <taxon>Myrmicinae</taxon>
        <taxon>Cardiocondyla</taxon>
    </lineage>
</organism>
<reference evidence="2 3" key="1">
    <citation type="submission" date="2023-03" db="EMBL/GenBank/DDBJ databases">
        <title>High recombination rates correlate with genetic variation in Cardiocondyla obscurior ants.</title>
        <authorList>
            <person name="Errbii M."/>
        </authorList>
    </citation>
    <scope>NUCLEOTIDE SEQUENCE [LARGE SCALE GENOMIC DNA]</scope>
    <source>
        <strain evidence="2">Alpha-2009</strain>
        <tissue evidence="2">Whole body</tissue>
    </source>
</reference>
<comment type="caution">
    <text evidence="2">The sequence shown here is derived from an EMBL/GenBank/DDBJ whole genome shotgun (WGS) entry which is preliminary data.</text>
</comment>
<name>A0AAW2GLU0_9HYME</name>
<evidence type="ECO:0000313" key="3">
    <source>
        <dbReference type="Proteomes" id="UP001430953"/>
    </source>
</evidence>